<protein>
    <submittedName>
        <fullName evidence="12">Uncharacterized protein</fullName>
    </submittedName>
</protein>
<evidence type="ECO:0000256" key="6">
    <source>
        <dbReference type="ARBA" id="ARBA00022989"/>
    </source>
</evidence>
<evidence type="ECO:0000256" key="10">
    <source>
        <dbReference type="SAM" id="Phobius"/>
    </source>
</evidence>
<evidence type="ECO:0000256" key="11">
    <source>
        <dbReference type="SAM" id="SignalP"/>
    </source>
</evidence>
<feature type="chain" id="PRO_5031512007" evidence="11">
    <location>
        <begin position="19"/>
        <end position="185"/>
    </location>
</feature>
<evidence type="ECO:0000313" key="12">
    <source>
        <dbReference type="EMBL" id="CAD7078118.1"/>
    </source>
</evidence>
<dbReference type="Pfam" id="PF02949">
    <property type="entry name" value="7tm_6"/>
    <property type="match status" value="1"/>
</dbReference>
<keyword evidence="6 10" id="KW-1133">Transmembrane helix</keyword>
<dbReference type="InParanoid" id="A0A7R8UC77"/>
<keyword evidence="7 10" id="KW-0472">Membrane</keyword>
<dbReference type="GO" id="GO:0004984">
    <property type="term" value="F:olfactory receptor activity"/>
    <property type="evidence" value="ECO:0007669"/>
    <property type="project" value="InterPro"/>
</dbReference>
<keyword evidence="3" id="KW-0716">Sensory transduction</keyword>
<name>A0A7R8UC77_HERIL</name>
<evidence type="ECO:0000313" key="13">
    <source>
        <dbReference type="Proteomes" id="UP000594454"/>
    </source>
</evidence>
<proteinExistence type="predicted"/>
<keyword evidence="13" id="KW-1185">Reference proteome</keyword>
<feature type="transmembrane region" description="Helical" evidence="10">
    <location>
        <begin position="153"/>
        <end position="177"/>
    </location>
</feature>
<evidence type="ECO:0000256" key="8">
    <source>
        <dbReference type="ARBA" id="ARBA00023170"/>
    </source>
</evidence>
<evidence type="ECO:0000256" key="7">
    <source>
        <dbReference type="ARBA" id="ARBA00023136"/>
    </source>
</evidence>
<dbReference type="GO" id="GO:0005549">
    <property type="term" value="F:odorant binding"/>
    <property type="evidence" value="ECO:0007669"/>
    <property type="project" value="InterPro"/>
</dbReference>
<dbReference type="EMBL" id="LR899009">
    <property type="protein sequence ID" value="CAD7078118.1"/>
    <property type="molecule type" value="Genomic_DNA"/>
</dbReference>
<dbReference type="OrthoDB" id="6765072at2759"/>
<dbReference type="InterPro" id="IPR004117">
    <property type="entry name" value="7tm6_olfct_rcpt"/>
</dbReference>
<evidence type="ECO:0000256" key="3">
    <source>
        <dbReference type="ARBA" id="ARBA00022606"/>
    </source>
</evidence>
<dbReference type="AlphaFoldDB" id="A0A7R8UC77"/>
<dbReference type="Proteomes" id="UP000594454">
    <property type="component" value="Chromosome 1"/>
</dbReference>
<evidence type="ECO:0000256" key="4">
    <source>
        <dbReference type="ARBA" id="ARBA00022692"/>
    </source>
</evidence>
<sequence length="185" mass="21111">MFPPICFVLLNAHLKILSQQLLRVGAGDREPHTELNLATIVERHNIILKIYKILDETLSRTFFVELLVASIQLCVLTVSIISRDMELSELMFAAGYTCTLTLQLLPICFFADQFQSFSEQLADAAYATNWPDQDRSFRFAILFIIHRSQKCRFIFVGGLVPINLPTFLGIVRCAYTFSAIYSMVY</sequence>
<gene>
    <name evidence="12" type="ORF">HERILL_LOCUS1405</name>
</gene>
<dbReference type="PANTHER" id="PTHR21137:SF35">
    <property type="entry name" value="ODORANT RECEPTOR 19A-RELATED"/>
    <property type="match status" value="1"/>
</dbReference>
<dbReference type="GO" id="GO:0005886">
    <property type="term" value="C:plasma membrane"/>
    <property type="evidence" value="ECO:0007669"/>
    <property type="project" value="UniProtKB-SubCell"/>
</dbReference>
<organism evidence="12 13">
    <name type="scientific">Hermetia illucens</name>
    <name type="common">Black soldier fly</name>
    <dbReference type="NCBI Taxonomy" id="343691"/>
    <lineage>
        <taxon>Eukaryota</taxon>
        <taxon>Metazoa</taxon>
        <taxon>Ecdysozoa</taxon>
        <taxon>Arthropoda</taxon>
        <taxon>Hexapoda</taxon>
        <taxon>Insecta</taxon>
        <taxon>Pterygota</taxon>
        <taxon>Neoptera</taxon>
        <taxon>Endopterygota</taxon>
        <taxon>Diptera</taxon>
        <taxon>Brachycera</taxon>
        <taxon>Stratiomyomorpha</taxon>
        <taxon>Stratiomyidae</taxon>
        <taxon>Hermetiinae</taxon>
        <taxon>Hermetia</taxon>
    </lineage>
</organism>
<evidence type="ECO:0000256" key="5">
    <source>
        <dbReference type="ARBA" id="ARBA00022725"/>
    </source>
</evidence>
<keyword evidence="9" id="KW-0807">Transducer</keyword>
<accession>A0A7R8UC77</accession>
<keyword evidence="4 10" id="KW-0812">Transmembrane</keyword>
<keyword evidence="11" id="KW-0732">Signal</keyword>
<feature type="signal peptide" evidence="11">
    <location>
        <begin position="1"/>
        <end position="18"/>
    </location>
</feature>
<evidence type="ECO:0000256" key="1">
    <source>
        <dbReference type="ARBA" id="ARBA00004651"/>
    </source>
</evidence>
<reference evidence="12 13" key="1">
    <citation type="submission" date="2020-11" db="EMBL/GenBank/DDBJ databases">
        <authorList>
            <person name="Wallbank WR R."/>
            <person name="Pardo Diaz C."/>
            <person name="Kozak K."/>
            <person name="Martin S."/>
            <person name="Jiggins C."/>
            <person name="Moest M."/>
            <person name="Warren A I."/>
            <person name="Generalovic N T."/>
            <person name="Byers J.R.P. K."/>
            <person name="Montejo-Kovacevich G."/>
            <person name="Yen C E."/>
        </authorList>
    </citation>
    <scope>NUCLEOTIDE SEQUENCE [LARGE SCALE GENOMIC DNA]</scope>
</reference>
<evidence type="ECO:0000256" key="2">
    <source>
        <dbReference type="ARBA" id="ARBA00022475"/>
    </source>
</evidence>
<keyword evidence="8" id="KW-0675">Receptor</keyword>
<dbReference type="PANTHER" id="PTHR21137">
    <property type="entry name" value="ODORANT RECEPTOR"/>
    <property type="match status" value="1"/>
</dbReference>
<evidence type="ECO:0000256" key="9">
    <source>
        <dbReference type="ARBA" id="ARBA00023224"/>
    </source>
</evidence>
<keyword evidence="2" id="KW-1003">Cell membrane</keyword>
<keyword evidence="5" id="KW-0552">Olfaction</keyword>
<comment type="subcellular location">
    <subcellularLocation>
        <location evidence="1">Cell membrane</location>
        <topology evidence="1">Multi-pass membrane protein</topology>
    </subcellularLocation>
</comment>
<dbReference type="GO" id="GO:0007165">
    <property type="term" value="P:signal transduction"/>
    <property type="evidence" value="ECO:0007669"/>
    <property type="project" value="UniProtKB-KW"/>
</dbReference>